<keyword evidence="3" id="KW-1185">Reference proteome</keyword>
<evidence type="ECO:0000256" key="1">
    <source>
        <dbReference type="SAM" id="MobiDB-lite"/>
    </source>
</evidence>
<dbReference type="Proteomes" id="UP001141806">
    <property type="component" value="Unassembled WGS sequence"/>
</dbReference>
<name>A0A9Q0K109_9MAGN</name>
<proteinExistence type="predicted"/>
<accession>A0A9Q0K109</accession>
<dbReference type="AlphaFoldDB" id="A0A9Q0K109"/>
<evidence type="ECO:0000313" key="3">
    <source>
        <dbReference type="Proteomes" id="UP001141806"/>
    </source>
</evidence>
<protein>
    <submittedName>
        <fullName evidence="2">Uncharacterized protein</fullName>
    </submittedName>
</protein>
<reference evidence="2" key="1">
    <citation type="journal article" date="2023" name="Plant J.">
        <title>The genome of the king protea, Protea cynaroides.</title>
        <authorList>
            <person name="Chang J."/>
            <person name="Duong T.A."/>
            <person name="Schoeman C."/>
            <person name="Ma X."/>
            <person name="Roodt D."/>
            <person name="Barker N."/>
            <person name="Li Z."/>
            <person name="Van de Peer Y."/>
            <person name="Mizrachi E."/>
        </authorList>
    </citation>
    <scope>NUCLEOTIDE SEQUENCE</scope>
    <source>
        <tissue evidence="2">Young leaves</tissue>
    </source>
</reference>
<gene>
    <name evidence="2" type="ORF">NE237_025958</name>
</gene>
<feature type="region of interest" description="Disordered" evidence="1">
    <location>
        <begin position="19"/>
        <end position="54"/>
    </location>
</feature>
<comment type="caution">
    <text evidence="2">The sequence shown here is derived from an EMBL/GenBank/DDBJ whole genome shotgun (WGS) entry which is preliminary data.</text>
</comment>
<feature type="region of interest" description="Disordered" evidence="1">
    <location>
        <begin position="70"/>
        <end position="123"/>
    </location>
</feature>
<feature type="compositionally biased region" description="Acidic residues" evidence="1">
    <location>
        <begin position="42"/>
        <end position="53"/>
    </location>
</feature>
<dbReference type="EMBL" id="JAMYWD010000010">
    <property type="protein sequence ID" value="KAJ4958847.1"/>
    <property type="molecule type" value="Genomic_DNA"/>
</dbReference>
<sequence>MTHYRTESSSEFLEFIREGDVSSSKKERAKKRKSKGSVSLELDSEEAESEEAFDAEKPYKFSEFTQSAYGSQVDRSKPKIVKDAPTAPIGGLGGGVTTRSQSVQDVDKRKCPSNKEGPSKKLKLGQHILTNVVKVRGTMATSALGAPHGGDG</sequence>
<evidence type="ECO:0000313" key="2">
    <source>
        <dbReference type="EMBL" id="KAJ4958847.1"/>
    </source>
</evidence>
<organism evidence="2 3">
    <name type="scientific">Protea cynaroides</name>
    <dbReference type="NCBI Taxonomy" id="273540"/>
    <lineage>
        <taxon>Eukaryota</taxon>
        <taxon>Viridiplantae</taxon>
        <taxon>Streptophyta</taxon>
        <taxon>Embryophyta</taxon>
        <taxon>Tracheophyta</taxon>
        <taxon>Spermatophyta</taxon>
        <taxon>Magnoliopsida</taxon>
        <taxon>Proteales</taxon>
        <taxon>Proteaceae</taxon>
        <taxon>Protea</taxon>
    </lineage>
</organism>